<keyword evidence="2" id="KW-1185">Reference proteome</keyword>
<dbReference type="EMBL" id="ACKO02000011">
    <property type="protein sequence ID" value="EET44258.1"/>
    <property type="molecule type" value="Genomic_DNA"/>
</dbReference>
<comment type="caution">
    <text evidence="1">The sequence shown here is derived from an EMBL/GenBank/DDBJ whole genome shotgun (WGS) entry which is preliminary data.</text>
</comment>
<sequence length="139" mass="15913">MKDEFFGTVAGCTLAAAIGKYRMPGNKLIVESVYLYIRDTFDFLNDNGGDQYLGHWNHTGFDVFYSHQLSDKKNEIIAASAYIAAPPPLFDSKPEDRFYPVRNSHFNKWRNLNRLGGDLLIFSSLKEYRCNPPIEVVLK</sequence>
<dbReference type="Proteomes" id="UP000005365">
    <property type="component" value="Unassembled WGS sequence"/>
</dbReference>
<evidence type="ECO:0000313" key="1">
    <source>
        <dbReference type="EMBL" id="EET44258.1"/>
    </source>
</evidence>
<dbReference type="eggNOG" id="ENOG50310FZ">
    <property type="taxonomic scope" value="Bacteria"/>
</dbReference>
<organism evidence="1 2">
    <name type="scientific">Neisseria sicca ATCC 29256</name>
    <dbReference type="NCBI Taxonomy" id="547045"/>
    <lineage>
        <taxon>Bacteria</taxon>
        <taxon>Pseudomonadati</taxon>
        <taxon>Pseudomonadota</taxon>
        <taxon>Betaproteobacteria</taxon>
        <taxon>Neisseriales</taxon>
        <taxon>Neisseriaceae</taxon>
        <taxon>Neisseria</taxon>
    </lineage>
</organism>
<dbReference type="AlphaFoldDB" id="C6M630"/>
<reference evidence="1" key="1">
    <citation type="submission" date="2009-07" db="EMBL/GenBank/DDBJ databases">
        <authorList>
            <person name="Weinstock G."/>
            <person name="Sodergren E."/>
            <person name="Clifton S."/>
            <person name="Fulton L."/>
            <person name="Fulton B."/>
            <person name="Courtney L."/>
            <person name="Fronick C."/>
            <person name="Harrison M."/>
            <person name="Strong C."/>
            <person name="Farmer C."/>
            <person name="Delahaunty K."/>
            <person name="Markovic C."/>
            <person name="Hall O."/>
            <person name="Minx P."/>
            <person name="Tomlinson C."/>
            <person name="Mitreva M."/>
            <person name="Nelson J."/>
            <person name="Hou S."/>
            <person name="Wollam A."/>
            <person name="Pepin K.H."/>
            <person name="Johnson M."/>
            <person name="Bhonagiri V."/>
            <person name="Nash W.E."/>
            <person name="Warren W."/>
            <person name="Chinwalla A."/>
            <person name="Mardis E.R."/>
            <person name="Wilson R.K."/>
        </authorList>
    </citation>
    <scope>NUCLEOTIDE SEQUENCE [LARGE SCALE GENOMIC DNA]</scope>
    <source>
        <strain evidence="1">ATCC 29256</strain>
    </source>
</reference>
<proteinExistence type="predicted"/>
<protein>
    <submittedName>
        <fullName evidence="1">Uncharacterized protein</fullName>
    </submittedName>
</protein>
<name>C6M630_NEISI</name>
<accession>C6M630</accession>
<dbReference type="Pfam" id="PF19940">
    <property type="entry name" value="DUF6402"/>
    <property type="match status" value="1"/>
</dbReference>
<gene>
    <name evidence="1" type="ORF">NEISICOT_01981</name>
</gene>
<evidence type="ECO:0000313" key="2">
    <source>
        <dbReference type="Proteomes" id="UP000005365"/>
    </source>
</evidence>
<dbReference type="InterPro" id="IPR045646">
    <property type="entry name" value="DUF6402"/>
</dbReference>
<dbReference type="RefSeq" id="WP_003758849.1">
    <property type="nucleotide sequence ID" value="NZ_ACKO02000011.1"/>
</dbReference>